<comment type="similarity">
    <text evidence="2 7">Belongs to the UPF0114 family.</text>
</comment>
<organism evidence="8 9">
    <name type="scientific">SAR86 cluster bacterium</name>
    <dbReference type="NCBI Taxonomy" id="2030880"/>
    <lineage>
        <taxon>Bacteria</taxon>
        <taxon>Pseudomonadati</taxon>
        <taxon>Pseudomonadota</taxon>
        <taxon>Gammaproteobacteria</taxon>
        <taxon>SAR86 cluster</taxon>
    </lineage>
</organism>
<proteinExistence type="inferred from homology"/>
<dbReference type="PANTHER" id="PTHR38596">
    <property type="entry name" value="UPF0114 PROTEIN YQHA"/>
    <property type="match status" value="1"/>
</dbReference>
<feature type="transmembrane region" description="Helical" evidence="7">
    <location>
        <begin position="53"/>
        <end position="75"/>
    </location>
</feature>
<dbReference type="InterPro" id="IPR020761">
    <property type="entry name" value="UPF0114_bac"/>
</dbReference>
<evidence type="ECO:0000256" key="1">
    <source>
        <dbReference type="ARBA" id="ARBA00004651"/>
    </source>
</evidence>
<evidence type="ECO:0000256" key="3">
    <source>
        <dbReference type="ARBA" id="ARBA00022475"/>
    </source>
</evidence>
<comment type="caution">
    <text evidence="8">The sequence shown here is derived from an EMBL/GenBank/DDBJ whole genome shotgun (WGS) entry which is preliminary data.</text>
</comment>
<protein>
    <recommendedName>
        <fullName evidence="7">UPF0114 protein ISQ63_02845</fullName>
    </recommendedName>
</protein>
<evidence type="ECO:0000256" key="4">
    <source>
        <dbReference type="ARBA" id="ARBA00022692"/>
    </source>
</evidence>
<feature type="transmembrane region" description="Helical" evidence="7">
    <location>
        <begin position="12"/>
        <end position="32"/>
    </location>
</feature>
<dbReference type="GO" id="GO:0005886">
    <property type="term" value="C:plasma membrane"/>
    <property type="evidence" value="ECO:0007669"/>
    <property type="project" value="UniProtKB-SubCell"/>
</dbReference>
<evidence type="ECO:0000256" key="5">
    <source>
        <dbReference type="ARBA" id="ARBA00022989"/>
    </source>
</evidence>
<dbReference type="Proteomes" id="UP000744438">
    <property type="component" value="Unassembled WGS sequence"/>
</dbReference>
<dbReference type="HAMAP" id="MF_00143">
    <property type="entry name" value="UPF0114"/>
    <property type="match status" value="1"/>
</dbReference>
<accession>A0A937LGQ5</accession>
<evidence type="ECO:0000256" key="7">
    <source>
        <dbReference type="HAMAP-Rule" id="MF_00143"/>
    </source>
</evidence>
<reference evidence="8" key="1">
    <citation type="submission" date="2020-10" db="EMBL/GenBank/DDBJ databases">
        <title>Microbiome of the Black Sea water column analyzed by genome centric metagenomics.</title>
        <authorList>
            <person name="Cabello-Yeves P.J."/>
            <person name="Callieri C."/>
            <person name="Picazo A."/>
            <person name="Mehrshad M."/>
            <person name="Haro-Moreno J.M."/>
            <person name="Roda-Garcia J."/>
            <person name="Dzembekova N."/>
            <person name="Slabakova V."/>
            <person name="Slabakova N."/>
            <person name="Moncheva S."/>
            <person name="Rodriguez-Valera F."/>
        </authorList>
    </citation>
    <scope>NUCLEOTIDE SEQUENCE</scope>
    <source>
        <strain evidence="8">BS307-5m-G49</strain>
    </source>
</reference>
<feature type="transmembrane region" description="Helical" evidence="7">
    <location>
        <begin position="142"/>
        <end position="162"/>
    </location>
</feature>
<dbReference type="PANTHER" id="PTHR38596:SF1">
    <property type="entry name" value="UPF0114 PROTEIN YQHA"/>
    <property type="match status" value="1"/>
</dbReference>
<comment type="subcellular location">
    <subcellularLocation>
        <location evidence="1 7">Cell membrane</location>
        <topology evidence="1 7">Multi-pass membrane protein</topology>
    </subcellularLocation>
</comment>
<gene>
    <name evidence="8" type="ORF">ISQ63_02845</name>
</gene>
<dbReference type="NCBIfam" id="TIGR00645">
    <property type="entry name" value="HI0507"/>
    <property type="match status" value="1"/>
</dbReference>
<feature type="transmembrane region" description="Helical" evidence="7">
    <location>
        <begin position="110"/>
        <end position="130"/>
    </location>
</feature>
<keyword evidence="5 7" id="KW-1133">Transmembrane helix</keyword>
<keyword evidence="6 7" id="KW-0472">Membrane</keyword>
<evidence type="ECO:0000256" key="6">
    <source>
        <dbReference type="ARBA" id="ARBA00023136"/>
    </source>
</evidence>
<name>A0A937LGQ5_9GAMM</name>
<dbReference type="InterPro" id="IPR005134">
    <property type="entry name" value="UPF0114"/>
</dbReference>
<dbReference type="EMBL" id="JADHQC010000012">
    <property type="protein sequence ID" value="MBL6811805.1"/>
    <property type="molecule type" value="Genomic_DNA"/>
</dbReference>
<dbReference type="Pfam" id="PF03350">
    <property type="entry name" value="UPF0114"/>
    <property type="match status" value="1"/>
</dbReference>
<keyword evidence="3 7" id="KW-1003">Cell membrane</keyword>
<sequence length="172" mass="19200">MEDLLEGLIYASRWLLAPIYMILCLCLALIAITTIQHFIQYAPGLMSMKLKEVLLFVLQVVDLALIANLVVMIIFSGYENFISKIDVAKDDRDRPDWMGSVDFSDLKIKLVASILAISGIGLLETFLKIAGSGDVAVSEVEIKWMVIIHIIFIISGLLLAMMDYVAHRSSKH</sequence>
<evidence type="ECO:0000313" key="8">
    <source>
        <dbReference type="EMBL" id="MBL6811805.1"/>
    </source>
</evidence>
<evidence type="ECO:0000256" key="2">
    <source>
        <dbReference type="ARBA" id="ARBA00005774"/>
    </source>
</evidence>
<dbReference type="AlphaFoldDB" id="A0A937LGQ5"/>
<evidence type="ECO:0000313" key="9">
    <source>
        <dbReference type="Proteomes" id="UP000744438"/>
    </source>
</evidence>
<keyword evidence="4 7" id="KW-0812">Transmembrane</keyword>